<dbReference type="AlphaFoldDB" id="A0AA40DAY1"/>
<proteinExistence type="predicted"/>
<comment type="caution">
    <text evidence="1">The sequence shown here is derived from an EMBL/GenBank/DDBJ whole genome shotgun (WGS) entry which is preliminary data.</text>
</comment>
<evidence type="ECO:0000313" key="1">
    <source>
        <dbReference type="EMBL" id="KAK0669919.1"/>
    </source>
</evidence>
<reference evidence="1" key="1">
    <citation type="submission" date="2023-06" db="EMBL/GenBank/DDBJ databases">
        <title>Genome-scale phylogeny and comparative genomics of the fungal order Sordariales.</title>
        <authorList>
            <consortium name="Lawrence Berkeley National Laboratory"/>
            <person name="Hensen N."/>
            <person name="Bonometti L."/>
            <person name="Westerberg I."/>
            <person name="Brannstrom I.O."/>
            <person name="Guillou S."/>
            <person name="Cros-Aarteil S."/>
            <person name="Calhoun S."/>
            <person name="Haridas S."/>
            <person name="Kuo A."/>
            <person name="Mondo S."/>
            <person name="Pangilinan J."/>
            <person name="Riley R."/>
            <person name="Labutti K."/>
            <person name="Andreopoulos B."/>
            <person name="Lipzen A."/>
            <person name="Chen C."/>
            <person name="Yanf M."/>
            <person name="Daum C."/>
            <person name="Ng V."/>
            <person name="Clum A."/>
            <person name="Steindorff A."/>
            <person name="Ohm R."/>
            <person name="Martin F."/>
            <person name="Silar P."/>
            <person name="Natvig D."/>
            <person name="Lalanne C."/>
            <person name="Gautier V."/>
            <person name="Ament-Velasquez S.L."/>
            <person name="Kruys A."/>
            <person name="Hutchinson M.I."/>
            <person name="Powell A.J."/>
            <person name="Barry K."/>
            <person name="Miller A.N."/>
            <person name="Grigoriev I.V."/>
            <person name="Debuchy R."/>
            <person name="Gladieux P."/>
            <person name="Thoren M.H."/>
            <person name="Johannesson H."/>
        </authorList>
    </citation>
    <scope>NUCLEOTIDE SEQUENCE</scope>
    <source>
        <strain evidence="1">CBS 307.81</strain>
    </source>
</reference>
<protein>
    <submittedName>
        <fullName evidence="1">Uncharacterized protein</fullName>
    </submittedName>
</protein>
<sequence>QQVAMTNPFNWSAIRVYLPYLRLDVLSSIDYGANILSGARLGIDDDDEDTTLTPATITAVANTIVDELHNKNKIPIEELRHHVLRMQDKSEDLYFTESRAIIKVYDDFFTAAMARLEKLYADRMRLQLILEDFGKSITTALQVFSEFSES</sequence>
<evidence type="ECO:0000313" key="2">
    <source>
        <dbReference type="Proteomes" id="UP001174997"/>
    </source>
</evidence>
<dbReference type="EMBL" id="JAULSY010000037">
    <property type="protein sequence ID" value="KAK0669919.1"/>
    <property type="molecule type" value="Genomic_DNA"/>
</dbReference>
<keyword evidence="2" id="KW-1185">Reference proteome</keyword>
<organism evidence="1 2">
    <name type="scientific">Cercophora samala</name>
    <dbReference type="NCBI Taxonomy" id="330535"/>
    <lineage>
        <taxon>Eukaryota</taxon>
        <taxon>Fungi</taxon>
        <taxon>Dikarya</taxon>
        <taxon>Ascomycota</taxon>
        <taxon>Pezizomycotina</taxon>
        <taxon>Sordariomycetes</taxon>
        <taxon>Sordariomycetidae</taxon>
        <taxon>Sordariales</taxon>
        <taxon>Lasiosphaeriaceae</taxon>
        <taxon>Cercophora</taxon>
    </lineage>
</organism>
<gene>
    <name evidence="1" type="ORF">QBC41DRAFT_222836</name>
</gene>
<accession>A0AA40DAY1</accession>
<name>A0AA40DAY1_9PEZI</name>
<feature type="non-terminal residue" evidence="1">
    <location>
        <position position="1"/>
    </location>
</feature>
<dbReference type="Proteomes" id="UP001174997">
    <property type="component" value="Unassembled WGS sequence"/>
</dbReference>